<keyword evidence="4 6" id="KW-0472">Membrane</keyword>
<proteinExistence type="predicted"/>
<dbReference type="InterPro" id="IPR010432">
    <property type="entry name" value="RDD"/>
</dbReference>
<evidence type="ECO:0000256" key="6">
    <source>
        <dbReference type="SAM" id="Phobius"/>
    </source>
</evidence>
<comment type="caution">
    <text evidence="8">The sequence shown here is derived from an EMBL/GenBank/DDBJ whole genome shotgun (WGS) entry which is preliminary data.</text>
</comment>
<sequence length="221" mass="23668">MAPSPAQLPRKPGQPAGSPPSASGQASNDPLTKAEEIKNKVMQSLEPENMSVPAKRLIAGFIDLTLIGCLVAFMHVPLVVLQAVLPGFLVSLVSTLIVALGGILILLKDAPYQIAVLDKQSIGKKVMTIRVVKGPDRQPITTADSVARNFLLAVPYFAAAALSLLNLLPFRILVGVVVMVLAAFLLILVLALYGFEIFTMFKDLEGRRWGDQKAGTMVVLE</sequence>
<feature type="transmembrane region" description="Helical" evidence="6">
    <location>
        <begin position="146"/>
        <end position="166"/>
    </location>
</feature>
<evidence type="ECO:0000256" key="3">
    <source>
        <dbReference type="ARBA" id="ARBA00022989"/>
    </source>
</evidence>
<feature type="domain" description="RDD" evidence="7">
    <location>
        <begin position="53"/>
        <end position="211"/>
    </location>
</feature>
<keyword evidence="2 6" id="KW-0812">Transmembrane</keyword>
<evidence type="ECO:0000259" key="7">
    <source>
        <dbReference type="Pfam" id="PF06271"/>
    </source>
</evidence>
<evidence type="ECO:0000256" key="1">
    <source>
        <dbReference type="ARBA" id="ARBA00004141"/>
    </source>
</evidence>
<evidence type="ECO:0000256" key="5">
    <source>
        <dbReference type="SAM" id="MobiDB-lite"/>
    </source>
</evidence>
<dbReference type="AlphaFoldDB" id="A0A367ZSG6"/>
<dbReference type="EMBL" id="QOQW01000004">
    <property type="protein sequence ID" value="RCK80787.1"/>
    <property type="molecule type" value="Genomic_DNA"/>
</dbReference>
<feature type="compositionally biased region" description="Low complexity" evidence="5">
    <location>
        <begin position="13"/>
        <end position="27"/>
    </location>
</feature>
<feature type="transmembrane region" description="Helical" evidence="6">
    <location>
        <begin position="84"/>
        <end position="107"/>
    </location>
</feature>
<feature type="transmembrane region" description="Helical" evidence="6">
    <location>
        <begin position="172"/>
        <end position="195"/>
    </location>
</feature>
<name>A0A367ZSG6_9BACT</name>
<keyword evidence="3 6" id="KW-1133">Transmembrane helix</keyword>
<gene>
    <name evidence="8" type="ORF">OZSIB_2675</name>
</gene>
<feature type="transmembrane region" description="Helical" evidence="6">
    <location>
        <begin position="57"/>
        <end position="78"/>
    </location>
</feature>
<dbReference type="Proteomes" id="UP000252355">
    <property type="component" value="Unassembled WGS sequence"/>
</dbReference>
<feature type="region of interest" description="Disordered" evidence="5">
    <location>
        <begin position="1"/>
        <end position="31"/>
    </location>
</feature>
<dbReference type="Pfam" id="PF06271">
    <property type="entry name" value="RDD"/>
    <property type="match status" value="1"/>
</dbReference>
<accession>A0A367ZSG6</accession>
<evidence type="ECO:0000313" key="9">
    <source>
        <dbReference type="Proteomes" id="UP000252355"/>
    </source>
</evidence>
<dbReference type="GO" id="GO:0016020">
    <property type="term" value="C:membrane"/>
    <property type="evidence" value="ECO:0007669"/>
    <property type="project" value="UniProtKB-SubCell"/>
</dbReference>
<evidence type="ECO:0000256" key="4">
    <source>
        <dbReference type="ARBA" id="ARBA00023136"/>
    </source>
</evidence>
<protein>
    <recommendedName>
        <fullName evidence="7">RDD domain-containing protein</fullName>
    </recommendedName>
</protein>
<comment type="subcellular location">
    <subcellularLocation>
        <location evidence="1">Membrane</location>
        <topology evidence="1">Multi-pass membrane protein</topology>
    </subcellularLocation>
</comment>
<reference evidence="8 9" key="1">
    <citation type="submission" date="2018-05" db="EMBL/GenBank/DDBJ databases">
        <title>A metagenomic window into the 2 km-deep terrestrial subsurface aquifer revealed taxonomically and functionally diverse microbial community comprising novel uncultured bacterial lineages.</title>
        <authorList>
            <person name="Kadnikov V.V."/>
            <person name="Mardanov A.V."/>
            <person name="Beletsky A.V."/>
            <person name="Banks D."/>
            <person name="Pimenov N.V."/>
            <person name="Frank Y.A."/>
            <person name="Karnachuk O.V."/>
            <person name="Ravin N.V."/>
        </authorList>
    </citation>
    <scope>NUCLEOTIDE SEQUENCE [LARGE SCALE GENOMIC DNA]</scope>
    <source>
        <strain evidence="8">BY5</strain>
    </source>
</reference>
<evidence type="ECO:0000313" key="8">
    <source>
        <dbReference type="EMBL" id="RCK80787.1"/>
    </source>
</evidence>
<organism evidence="8 9">
    <name type="scientific">Candidatus Ozemobacter sibiricus</name>
    <dbReference type="NCBI Taxonomy" id="2268124"/>
    <lineage>
        <taxon>Bacteria</taxon>
        <taxon>Candidatus Ozemobacteria</taxon>
        <taxon>Candidatus Ozemobacterales</taxon>
        <taxon>Candidatus Ozemobacteraceae</taxon>
        <taxon>Candidatus Ozemobacter</taxon>
    </lineage>
</organism>
<evidence type="ECO:0000256" key="2">
    <source>
        <dbReference type="ARBA" id="ARBA00022692"/>
    </source>
</evidence>